<feature type="compositionally biased region" description="Basic and acidic residues" evidence="1">
    <location>
        <begin position="511"/>
        <end position="525"/>
    </location>
</feature>
<keyword evidence="4" id="KW-1185">Reference proteome</keyword>
<reference evidence="3 4" key="2">
    <citation type="submission" date="2024-05" db="EMBL/GenBank/DDBJ databases">
        <authorList>
            <person name="Chen Y."/>
            <person name="Shah S."/>
            <person name="Dougan E. K."/>
            <person name="Thang M."/>
            <person name="Chan C."/>
        </authorList>
    </citation>
    <scope>NUCLEOTIDE SEQUENCE [LARGE SCALE GENOMIC DNA]</scope>
</reference>
<feature type="region of interest" description="Disordered" evidence="1">
    <location>
        <begin position="429"/>
        <end position="534"/>
    </location>
</feature>
<feature type="compositionally biased region" description="Basic and acidic residues" evidence="1">
    <location>
        <begin position="273"/>
        <end position="290"/>
    </location>
</feature>
<feature type="compositionally biased region" description="Low complexity" evidence="1">
    <location>
        <begin position="429"/>
        <end position="453"/>
    </location>
</feature>
<evidence type="ECO:0000313" key="2">
    <source>
        <dbReference type="EMBL" id="CAI3999027.1"/>
    </source>
</evidence>
<accession>A0A9P1CXT2</accession>
<evidence type="ECO:0000313" key="3">
    <source>
        <dbReference type="EMBL" id="CAL4786339.1"/>
    </source>
</evidence>
<dbReference type="AlphaFoldDB" id="A0A9P1CXT2"/>
<feature type="compositionally biased region" description="Low complexity" evidence="1">
    <location>
        <begin position="546"/>
        <end position="555"/>
    </location>
</feature>
<evidence type="ECO:0000256" key="1">
    <source>
        <dbReference type="SAM" id="MobiDB-lite"/>
    </source>
</evidence>
<feature type="region of interest" description="Disordered" evidence="1">
    <location>
        <begin position="1"/>
        <end position="317"/>
    </location>
</feature>
<feature type="compositionally biased region" description="Basic residues" evidence="1">
    <location>
        <begin position="556"/>
        <end position="569"/>
    </location>
</feature>
<feature type="compositionally biased region" description="Basic and acidic residues" evidence="1">
    <location>
        <begin position="495"/>
        <end position="505"/>
    </location>
</feature>
<comment type="caution">
    <text evidence="2">The sequence shown here is derived from an EMBL/GenBank/DDBJ whole genome shotgun (WGS) entry which is preliminary data.</text>
</comment>
<evidence type="ECO:0000313" key="4">
    <source>
        <dbReference type="Proteomes" id="UP001152797"/>
    </source>
</evidence>
<dbReference type="Proteomes" id="UP001152797">
    <property type="component" value="Unassembled WGS sequence"/>
</dbReference>
<feature type="compositionally biased region" description="Polar residues" evidence="1">
    <location>
        <begin position="45"/>
        <end position="58"/>
    </location>
</feature>
<sequence>MPWWGWSSGSGQRREDEDEWRSGSGQHCQEDWSCGQGRDRDWGSGNWQHSQEDWSSGQGRDRDWGSGNWQHSQEDWSSWHGCQNDWTSEHGQHSQARWSSGQTRQDEWRSDGGSWDQENVSGSWPAAWQDDRRREWDQSGYDRDSTAWDDERGTRWSDHQAAEMARRNQSNGEQRRDTRSPLSSSSTRWTRRSQRDRSPDPSPSPAPAARRSGRSRSPARPTSPMRTETPAGGEGRSAEGAGPSAVGAGGSATGAAPSEQGPYKKGWVWNTRNDFHGWKHVEGPRDERRSAAAKAIRKAKREQRASSRDPRVQQWSQGWVGWDVSWDDACSDHADVEAAWRAWSDLEKVDEKPEDEEEAKSADDHSGKSATRTLQKGSGKDRNSTGDGKGSGCWGGPLAWDYYNRPFPTRPADAFEKLRQRVQEALQGDLAAALAANPKGGGATATSPTEAEMPTPPSPTSPASPPPPAAPAPPSSSNEAALPSGNKEAVQTAQKKKETEREATKELPIPRSHERPDPEATHAKAELSAAATVKEEVDYSDDALLAAAGANAKPVVPRKKRKKRRKHKGCQLSEPEGPEAAEESAGSRRRIKSARS</sequence>
<reference evidence="2" key="1">
    <citation type="submission" date="2022-10" db="EMBL/GenBank/DDBJ databases">
        <authorList>
            <person name="Chen Y."/>
            <person name="Dougan E. K."/>
            <person name="Chan C."/>
            <person name="Rhodes N."/>
            <person name="Thang M."/>
        </authorList>
    </citation>
    <scope>NUCLEOTIDE SEQUENCE</scope>
</reference>
<dbReference type="EMBL" id="CAMXCT020002571">
    <property type="protein sequence ID" value="CAL1152402.1"/>
    <property type="molecule type" value="Genomic_DNA"/>
</dbReference>
<dbReference type="EMBL" id="CAMXCT010002571">
    <property type="protein sequence ID" value="CAI3999027.1"/>
    <property type="molecule type" value="Genomic_DNA"/>
</dbReference>
<feature type="compositionally biased region" description="Polar residues" evidence="1">
    <location>
        <begin position="93"/>
        <end position="103"/>
    </location>
</feature>
<name>A0A9P1CXT2_9DINO</name>
<dbReference type="EMBL" id="CAMXCT030002571">
    <property type="protein sequence ID" value="CAL4786339.1"/>
    <property type="molecule type" value="Genomic_DNA"/>
</dbReference>
<feature type="compositionally biased region" description="Basic and acidic residues" evidence="1">
    <location>
        <begin position="302"/>
        <end position="311"/>
    </location>
</feature>
<proteinExistence type="predicted"/>
<feature type="compositionally biased region" description="Low complexity" evidence="1">
    <location>
        <begin position="475"/>
        <end position="484"/>
    </location>
</feature>
<protein>
    <submittedName>
        <fullName evidence="2">Uncharacterized protein</fullName>
    </submittedName>
</protein>
<feature type="compositionally biased region" description="Pro residues" evidence="1">
    <location>
        <begin position="454"/>
        <end position="474"/>
    </location>
</feature>
<feature type="region of interest" description="Disordered" evidence="1">
    <location>
        <begin position="345"/>
        <end position="410"/>
    </location>
</feature>
<feature type="compositionally biased region" description="Low complexity" evidence="1">
    <location>
        <begin position="207"/>
        <end position="226"/>
    </location>
</feature>
<feature type="compositionally biased region" description="Basic residues" evidence="1">
    <location>
        <begin position="587"/>
        <end position="596"/>
    </location>
</feature>
<gene>
    <name evidence="2" type="ORF">C1SCF055_LOCUS25278</name>
</gene>
<organism evidence="2">
    <name type="scientific">Cladocopium goreaui</name>
    <dbReference type="NCBI Taxonomy" id="2562237"/>
    <lineage>
        <taxon>Eukaryota</taxon>
        <taxon>Sar</taxon>
        <taxon>Alveolata</taxon>
        <taxon>Dinophyceae</taxon>
        <taxon>Suessiales</taxon>
        <taxon>Symbiodiniaceae</taxon>
        <taxon>Cladocopium</taxon>
    </lineage>
</organism>
<feature type="compositionally biased region" description="Basic and acidic residues" evidence="1">
    <location>
        <begin position="129"/>
        <end position="166"/>
    </location>
</feature>
<feature type="region of interest" description="Disordered" evidence="1">
    <location>
        <begin position="546"/>
        <end position="596"/>
    </location>
</feature>